<evidence type="ECO:0000256" key="1">
    <source>
        <dbReference type="SAM" id="MobiDB-lite"/>
    </source>
</evidence>
<accession>A0ABM4BBH0</accession>
<reference evidence="3" key="2">
    <citation type="submission" date="2025-08" db="UniProtKB">
        <authorList>
            <consortium name="RefSeq"/>
        </authorList>
    </citation>
    <scope>IDENTIFICATION</scope>
</reference>
<keyword evidence="2" id="KW-1185">Reference proteome</keyword>
<dbReference type="GeneID" id="136076765"/>
<reference evidence="2" key="1">
    <citation type="submission" date="2025-05" db="UniProtKB">
        <authorList>
            <consortium name="RefSeq"/>
        </authorList>
    </citation>
    <scope>NUCLEOTIDE SEQUENCE [LARGE SCALE GENOMIC DNA]</scope>
</reference>
<sequence>MLDQKKKVKLEKEIANAVDTATLVRSFINFITNSCKRSEVKDALELFKTELSTMNYYDDVKEDIYDQMKDLETSNSPESSSDGSAKKDFLNSSEITCSCYVKKDRLLNLSRQSGNDNVFLLEAYYVN</sequence>
<feature type="region of interest" description="Disordered" evidence="1">
    <location>
        <begin position="68"/>
        <end position="88"/>
    </location>
</feature>
<dbReference type="RefSeq" id="XP_065646283.1">
    <property type="nucleotide sequence ID" value="XM_065790211.1"/>
</dbReference>
<evidence type="ECO:0000313" key="3">
    <source>
        <dbReference type="RefSeq" id="XP_065646283.1"/>
    </source>
</evidence>
<feature type="compositionally biased region" description="Polar residues" evidence="1">
    <location>
        <begin position="73"/>
        <end position="83"/>
    </location>
</feature>
<gene>
    <name evidence="3" type="primary">LOC136076765</name>
</gene>
<organism evidence="2 3">
    <name type="scientific">Hydra vulgaris</name>
    <name type="common">Hydra</name>
    <name type="synonym">Hydra attenuata</name>
    <dbReference type="NCBI Taxonomy" id="6087"/>
    <lineage>
        <taxon>Eukaryota</taxon>
        <taxon>Metazoa</taxon>
        <taxon>Cnidaria</taxon>
        <taxon>Hydrozoa</taxon>
        <taxon>Hydroidolina</taxon>
        <taxon>Anthoathecata</taxon>
        <taxon>Aplanulata</taxon>
        <taxon>Hydridae</taxon>
        <taxon>Hydra</taxon>
    </lineage>
</organism>
<dbReference type="Proteomes" id="UP001652625">
    <property type="component" value="Chromosome 02"/>
</dbReference>
<name>A0ABM4BBH0_HYDVU</name>
<proteinExistence type="predicted"/>
<protein>
    <submittedName>
        <fullName evidence="3">Uncharacterized protein LOC136076765 isoform X3</fullName>
    </submittedName>
</protein>
<evidence type="ECO:0000313" key="2">
    <source>
        <dbReference type="Proteomes" id="UP001652625"/>
    </source>
</evidence>